<dbReference type="GO" id="GO:0003724">
    <property type="term" value="F:RNA helicase activity"/>
    <property type="evidence" value="ECO:0007669"/>
    <property type="project" value="UniProtKB-EC"/>
</dbReference>
<dbReference type="PROSITE" id="PS51194">
    <property type="entry name" value="HELICASE_CTER"/>
    <property type="match status" value="1"/>
</dbReference>
<dbReference type="STRING" id="357809.Cphy_2001"/>
<dbReference type="KEGG" id="cpy:Cphy_2001"/>
<comment type="similarity">
    <text evidence="7">Belongs to the DEAD box helicase family.</text>
</comment>
<dbReference type="GO" id="GO:0005524">
    <property type="term" value="F:ATP binding"/>
    <property type="evidence" value="ECO:0007669"/>
    <property type="project" value="UniProtKB-KW"/>
</dbReference>
<evidence type="ECO:0000259" key="12">
    <source>
        <dbReference type="PROSITE" id="PS51192"/>
    </source>
</evidence>
<feature type="short sequence motif" description="Q motif" evidence="10">
    <location>
        <begin position="1"/>
        <end position="29"/>
    </location>
</feature>
<dbReference type="InterPro" id="IPR014014">
    <property type="entry name" value="RNA_helicase_DEAD_Q_motif"/>
</dbReference>
<dbReference type="InterPro" id="IPR044742">
    <property type="entry name" value="DEAD/DEAH_RhlB"/>
</dbReference>
<dbReference type="AlphaFoldDB" id="A9KIB7"/>
<dbReference type="SUPFAM" id="SSF52540">
    <property type="entry name" value="P-loop containing nucleoside triphosphate hydrolases"/>
    <property type="match status" value="1"/>
</dbReference>
<protein>
    <recommendedName>
        <fullName evidence="9">ATP-dependent RNA helicase CshA</fullName>
        <ecNumber evidence="1">3.6.4.13</ecNumber>
    </recommendedName>
</protein>
<evidence type="ECO:0000256" key="2">
    <source>
        <dbReference type="ARBA" id="ARBA00022490"/>
    </source>
</evidence>
<dbReference type="InterPro" id="IPR050079">
    <property type="entry name" value="DEAD_box_RNA_helicase"/>
</dbReference>
<keyword evidence="4" id="KW-0378">Hydrolase</keyword>
<evidence type="ECO:0000313" key="15">
    <source>
        <dbReference type="EMBL" id="ABX42369.1"/>
    </source>
</evidence>
<evidence type="ECO:0000256" key="3">
    <source>
        <dbReference type="ARBA" id="ARBA00022741"/>
    </source>
</evidence>
<evidence type="ECO:0000256" key="10">
    <source>
        <dbReference type="PROSITE-ProRule" id="PRU00552"/>
    </source>
</evidence>
<dbReference type="InterPro" id="IPR027417">
    <property type="entry name" value="P-loop_NTPase"/>
</dbReference>
<dbReference type="PROSITE" id="PS51192">
    <property type="entry name" value="HELICASE_ATP_BIND_1"/>
    <property type="match status" value="1"/>
</dbReference>
<dbReference type="InterPro" id="IPR011545">
    <property type="entry name" value="DEAD/DEAH_box_helicase_dom"/>
</dbReference>
<dbReference type="Proteomes" id="UP000000370">
    <property type="component" value="Chromosome"/>
</dbReference>
<evidence type="ECO:0000256" key="5">
    <source>
        <dbReference type="ARBA" id="ARBA00022806"/>
    </source>
</evidence>
<dbReference type="PANTHER" id="PTHR47959:SF13">
    <property type="entry name" value="ATP-DEPENDENT RNA HELICASE RHLE"/>
    <property type="match status" value="1"/>
</dbReference>
<feature type="domain" description="Helicase C-terminal" evidence="13">
    <location>
        <begin position="227"/>
        <end position="374"/>
    </location>
</feature>
<reference evidence="16" key="1">
    <citation type="submission" date="2007-11" db="EMBL/GenBank/DDBJ databases">
        <title>Complete genome sequence of Clostridium phytofermentans ISDg.</title>
        <authorList>
            <person name="Leschine S.B."/>
            <person name="Warnick T.A."/>
            <person name="Blanchard J.L."/>
            <person name="Schnell D.J."/>
            <person name="Petit E.L."/>
            <person name="LaTouf W.G."/>
            <person name="Copeland A."/>
            <person name="Lucas S."/>
            <person name="Lapidus A."/>
            <person name="Barry K."/>
            <person name="Glavina del Rio T."/>
            <person name="Dalin E."/>
            <person name="Tice H."/>
            <person name="Pitluck S."/>
            <person name="Kiss H."/>
            <person name="Brettin T."/>
            <person name="Bruce D."/>
            <person name="Detter J.C."/>
            <person name="Han C."/>
            <person name="Kuske C."/>
            <person name="Schmutz J."/>
            <person name="Larimer F."/>
            <person name="Land M."/>
            <person name="Hauser L."/>
            <person name="Kyrpides N."/>
            <person name="Kim E.A."/>
            <person name="Richardson P."/>
        </authorList>
    </citation>
    <scope>NUCLEOTIDE SEQUENCE [LARGE SCALE GENOMIC DNA]</scope>
    <source>
        <strain evidence="16">ATCC 700394 / DSM 18823 / ISDg</strain>
    </source>
</reference>
<feature type="region of interest" description="Disordered" evidence="11">
    <location>
        <begin position="413"/>
        <end position="443"/>
    </location>
</feature>
<organism evidence="15 16">
    <name type="scientific">Lachnoclostridium phytofermentans (strain ATCC 700394 / DSM 18823 / ISDg)</name>
    <name type="common">Clostridium phytofermentans</name>
    <dbReference type="NCBI Taxonomy" id="357809"/>
    <lineage>
        <taxon>Bacteria</taxon>
        <taxon>Bacillati</taxon>
        <taxon>Bacillota</taxon>
        <taxon>Clostridia</taxon>
        <taxon>Lachnospirales</taxon>
        <taxon>Lachnospiraceae</taxon>
    </lineage>
</organism>
<keyword evidence="6" id="KW-0067">ATP-binding</keyword>
<feature type="domain" description="Helicase ATP-binding" evidence="12">
    <location>
        <begin position="32"/>
        <end position="203"/>
    </location>
</feature>
<accession>A9KIB7</accession>
<dbReference type="EMBL" id="CP000885">
    <property type="protein sequence ID" value="ABX42369.1"/>
    <property type="molecule type" value="Genomic_DNA"/>
</dbReference>
<evidence type="ECO:0000256" key="8">
    <source>
        <dbReference type="ARBA" id="ARBA00047984"/>
    </source>
</evidence>
<dbReference type="HOGENOM" id="CLU_003041_28_3_9"/>
<evidence type="ECO:0000313" key="16">
    <source>
        <dbReference type="Proteomes" id="UP000000370"/>
    </source>
</evidence>
<gene>
    <name evidence="15" type="ordered locus">Cphy_2001</name>
</gene>
<dbReference type="GO" id="GO:0003723">
    <property type="term" value="F:RNA binding"/>
    <property type="evidence" value="ECO:0007669"/>
    <property type="project" value="UniProtKB-ARBA"/>
</dbReference>
<dbReference type="PANTHER" id="PTHR47959">
    <property type="entry name" value="ATP-DEPENDENT RNA HELICASE RHLE-RELATED"/>
    <property type="match status" value="1"/>
</dbReference>
<dbReference type="EC" id="3.6.4.13" evidence="1"/>
<keyword evidence="16" id="KW-1185">Reference proteome</keyword>
<evidence type="ECO:0000256" key="1">
    <source>
        <dbReference type="ARBA" id="ARBA00012552"/>
    </source>
</evidence>
<dbReference type="SMART" id="SM00487">
    <property type="entry name" value="DEXDc"/>
    <property type="match status" value="1"/>
</dbReference>
<dbReference type="InterPro" id="IPR014001">
    <property type="entry name" value="Helicase_ATP-bd"/>
</dbReference>
<keyword evidence="3" id="KW-0547">Nucleotide-binding</keyword>
<feature type="domain" description="DEAD-box RNA helicase Q" evidence="14">
    <location>
        <begin position="1"/>
        <end position="29"/>
    </location>
</feature>
<dbReference type="Gene3D" id="3.40.50.300">
    <property type="entry name" value="P-loop containing nucleotide triphosphate hydrolases"/>
    <property type="match status" value="2"/>
</dbReference>
<evidence type="ECO:0000256" key="6">
    <source>
        <dbReference type="ARBA" id="ARBA00022840"/>
    </source>
</evidence>
<dbReference type="Pfam" id="PF00271">
    <property type="entry name" value="Helicase_C"/>
    <property type="match status" value="1"/>
</dbReference>
<dbReference type="RefSeq" id="WP_012200023.1">
    <property type="nucleotide sequence ID" value="NC_010001.1"/>
</dbReference>
<dbReference type="PROSITE" id="PS51195">
    <property type="entry name" value="Q_MOTIF"/>
    <property type="match status" value="1"/>
</dbReference>
<dbReference type="SMART" id="SM00490">
    <property type="entry name" value="HELICc"/>
    <property type="match status" value="1"/>
</dbReference>
<dbReference type="FunFam" id="3.40.50.300:FF:000108">
    <property type="entry name" value="ATP-dependent RNA helicase RhlE"/>
    <property type="match status" value="1"/>
</dbReference>
<evidence type="ECO:0000256" key="9">
    <source>
        <dbReference type="ARBA" id="ARBA00067932"/>
    </source>
</evidence>
<dbReference type="CDD" id="cd18787">
    <property type="entry name" value="SF2_C_DEAD"/>
    <property type="match status" value="1"/>
</dbReference>
<evidence type="ECO:0000256" key="4">
    <source>
        <dbReference type="ARBA" id="ARBA00022801"/>
    </source>
</evidence>
<dbReference type="CDD" id="cd00268">
    <property type="entry name" value="DEADc"/>
    <property type="match status" value="1"/>
</dbReference>
<evidence type="ECO:0000259" key="13">
    <source>
        <dbReference type="PROSITE" id="PS51194"/>
    </source>
</evidence>
<dbReference type="GO" id="GO:0016787">
    <property type="term" value="F:hydrolase activity"/>
    <property type="evidence" value="ECO:0007669"/>
    <property type="project" value="UniProtKB-KW"/>
</dbReference>
<proteinExistence type="inferred from homology"/>
<comment type="catalytic activity">
    <reaction evidence="8">
        <text>ATP + H2O = ADP + phosphate + H(+)</text>
        <dbReference type="Rhea" id="RHEA:13065"/>
        <dbReference type="ChEBI" id="CHEBI:15377"/>
        <dbReference type="ChEBI" id="CHEBI:15378"/>
        <dbReference type="ChEBI" id="CHEBI:30616"/>
        <dbReference type="ChEBI" id="CHEBI:43474"/>
        <dbReference type="ChEBI" id="CHEBI:456216"/>
        <dbReference type="EC" id="3.6.4.13"/>
    </reaction>
</comment>
<dbReference type="GO" id="GO:0005829">
    <property type="term" value="C:cytosol"/>
    <property type="evidence" value="ECO:0007669"/>
    <property type="project" value="TreeGrafter"/>
</dbReference>
<dbReference type="eggNOG" id="COG0513">
    <property type="taxonomic scope" value="Bacteria"/>
</dbReference>
<keyword evidence="2" id="KW-0963">Cytoplasm</keyword>
<sequence length="514" mass="56841">MNFNEMNLIKPLLQAIKEEGFIEPSPIQKKTIPLVLEGRDILGCAQTGTGKTAAFALPILQSLSKGEGSGVRALIITPTRELAIQIYESFECFGKYTSLKQSVIYGGVGQSLQVNSLKAGIDILIATPGRLNDLIGQGYITLDAIEMFVLDEADQMLDMGFLNDIKKVIKLLPKTRQTLLFSATMPKEIESLATNLLNNPEIIKISPVTSTVDSIEQSVYFVDRLNKISLLTSLIKEHKMSRVLVFTKTKHGADRVADKLNKAKVKTQAIHGGKGQNARQTALSDFKEGKIKVLVATDIAARGIDISELSYVVNYDIPNQAEIYIHRIGRTGRAGLGGNAINLCNIDDMDYLREIEKHIGMVIPEVPSKWPMLILEKTEKPVRGQRPENTTKNVGKESVKTEEKILLNEGAKKTKAHKKPVYKTGEESKKMSSTKKKGSAIGNKNTVAGKKQQLQEKNSTVIEKKKTVIDKKKTVIDKKKTVIDKRKTVIDKKNAVIDNKKSVIGKKKHKSISM</sequence>
<dbReference type="OrthoDB" id="9805696at2"/>
<evidence type="ECO:0000256" key="11">
    <source>
        <dbReference type="SAM" id="MobiDB-lite"/>
    </source>
</evidence>
<evidence type="ECO:0000259" key="14">
    <source>
        <dbReference type="PROSITE" id="PS51195"/>
    </source>
</evidence>
<name>A9KIB7_LACP7</name>
<dbReference type="InterPro" id="IPR001650">
    <property type="entry name" value="Helicase_C-like"/>
</dbReference>
<evidence type="ECO:0000256" key="7">
    <source>
        <dbReference type="ARBA" id="ARBA00038437"/>
    </source>
</evidence>
<keyword evidence="5 15" id="KW-0347">Helicase</keyword>
<dbReference type="Pfam" id="PF00270">
    <property type="entry name" value="DEAD"/>
    <property type="match status" value="1"/>
</dbReference>